<protein>
    <submittedName>
        <fullName evidence="2">Uncharacterized protein</fullName>
    </submittedName>
</protein>
<feature type="compositionally biased region" description="Low complexity" evidence="1">
    <location>
        <begin position="78"/>
        <end position="90"/>
    </location>
</feature>
<evidence type="ECO:0000313" key="2">
    <source>
        <dbReference type="EMBL" id="KAH7077395.1"/>
    </source>
</evidence>
<accession>A0A8K0VUM7</accession>
<evidence type="ECO:0000313" key="3">
    <source>
        <dbReference type="Proteomes" id="UP000813461"/>
    </source>
</evidence>
<dbReference type="Proteomes" id="UP000813461">
    <property type="component" value="Unassembled WGS sequence"/>
</dbReference>
<reference evidence="2" key="1">
    <citation type="journal article" date="2021" name="Nat. Commun.">
        <title>Genetic determinants of endophytism in the Arabidopsis root mycobiome.</title>
        <authorList>
            <person name="Mesny F."/>
            <person name="Miyauchi S."/>
            <person name="Thiergart T."/>
            <person name="Pickel B."/>
            <person name="Atanasova L."/>
            <person name="Karlsson M."/>
            <person name="Huettel B."/>
            <person name="Barry K.W."/>
            <person name="Haridas S."/>
            <person name="Chen C."/>
            <person name="Bauer D."/>
            <person name="Andreopoulos W."/>
            <person name="Pangilinan J."/>
            <person name="LaButti K."/>
            <person name="Riley R."/>
            <person name="Lipzen A."/>
            <person name="Clum A."/>
            <person name="Drula E."/>
            <person name="Henrissat B."/>
            <person name="Kohler A."/>
            <person name="Grigoriev I.V."/>
            <person name="Martin F.M."/>
            <person name="Hacquard S."/>
        </authorList>
    </citation>
    <scope>NUCLEOTIDE SEQUENCE</scope>
    <source>
        <strain evidence="2">MPI-SDFR-AT-0120</strain>
    </source>
</reference>
<feature type="compositionally biased region" description="Polar residues" evidence="1">
    <location>
        <begin position="66"/>
        <end position="77"/>
    </location>
</feature>
<keyword evidence="3" id="KW-1185">Reference proteome</keyword>
<evidence type="ECO:0000256" key="1">
    <source>
        <dbReference type="SAM" id="MobiDB-lite"/>
    </source>
</evidence>
<dbReference type="AlphaFoldDB" id="A0A8K0VUM7"/>
<comment type="caution">
    <text evidence="2">The sequence shown here is derived from an EMBL/GenBank/DDBJ whole genome shotgun (WGS) entry which is preliminary data.</text>
</comment>
<sequence>MKAEQIITLMGLASSVHAGPARRNCGQVKSFFATNECGLTYGGTWIECATGIFDIQTFTAPECPKPTSTTRSAYSNETITSSDPTITTIPEGYNPTGYPTGNSTCSELWICIDAIAVCGSETVGYGACYDTCTSTSIVPPPCTLPSVTPASTTTSAVETMTTGMPTPPPREHKDLCDEKPFMCAPKGW</sequence>
<name>A0A8K0VUM7_9PLEO</name>
<feature type="region of interest" description="Disordered" evidence="1">
    <location>
        <begin position="66"/>
        <end position="91"/>
    </location>
</feature>
<dbReference type="EMBL" id="JAGMVJ010000018">
    <property type="protein sequence ID" value="KAH7077395.1"/>
    <property type="molecule type" value="Genomic_DNA"/>
</dbReference>
<dbReference type="OrthoDB" id="3924764at2759"/>
<organism evidence="2 3">
    <name type="scientific">Paraphoma chrysanthemicola</name>
    <dbReference type="NCBI Taxonomy" id="798071"/>
    <lineage>
        <taxon>Eukaryota</taxon>
        <taxon>Fungi</taxon>
        <taxon>Dikarya</taxon>
        <taxon>Ascomycota</taxon>
        <taxon>Pezizomycotina</taxon>
        <taxon>Dothideomycetes</taxon>
        <taxon>Pleosporomycetidae</taxon>
        <taxon>Pleosporales</taxon>
        <taxon>Pleosporineae</taxon>
        <taxon>Phaeosphaeriaceae</taxon>
        <taxon>Paraphoma</taxon>
    </lineage>
</organism>
<proteinExistence type="predicted"/>
<gene>
    <name evidence="2" type="ORF">FB567DRAFT_596563</name>
</gene>